<sequence>MALPIQKTVSEEDPGVKLHAVKKGVWKAVQSTLKHGLNKLSPIACLSRTRDFYVDSMTEISEHIGEEASIVQGIYMASPLQYSPCREVLRRDEEDRLFYVALALCKQQSELNPSYGAGPIFVTEK</sequence>
<protein>
    <submittedName>
        <fullName evidence="1">Uncharacterized protein</fullName>
    </submittedName>
</protein>
<dbReference type="EMBL" id="CM055098">
    <property type="protein sequence ID" value="KAJ7549082.1"/>
    <property type="molecule type" value="Genomic_DNA"/>
</dbReference>
<name>A0ACC2D4D4_DIPCM</name>
<evidence type="ECO:0000313" key="2">
    <source>
        <dbReference type="Proteomes" id="UP001162992"/>
    </source>
</evidence>
<comment type="caution">
    <text evidence="1">The sequence shown here is derived from an EMBL/GenBank/DDBJ whole genome shotgun (WGS) entry which is preliminary data.</text>
</comment>
<reference evidence="2" key="1">
    <citation type="journal article" date="2024" name="Proc. Natl. Acad. Sci. U.S.A.">
        <title>Extraordinary preservation of gene collinearity over three hundred million years revealed in homosporous lycophytes.</title>
        <authorList>
            <person name="Li C."/>
            <person name="Wickell D."/>
            <person name="Kuo L.Y."/>
            <person name="Chen X."/>
            <person name="Nie B."/>
            <person name="Liao X."/>
            <person name="Peng D."/>
            <person name="Ji J."/>
            <person name="Jenkins J."/>
            <person name="Williams M."/>
            <person name="Shu S."/>
            <person name="Plott C."/>
            <person name="Barry K."/>
            <person name="Rajasekar S."/>
            <person name="Grimwood J."/>
            <person name="Han X."/>
            <person name="Sun S."/>
            <person name="Hou Z."/>
            <person name="He W."/>
            <person name="Dai G."/>
            <person name="Sun C."/>
            <person name="Schmutz J."/>
            <person name="Leebens-Mack J.H."/>
            <person name="Li F.W."/>
            <person name="Wang L."/>
        </authorList>
    </citation>
    <scope>NUCLEOTIDE SEQUENCE [LARGE SCALE GENOMIC DNA]</scope>
    <source>
        <strain evidence="2">cv. PW_Plant_1</strain>
    </source>
</reference>
<organism evidence="1 2">
    <name type="scientific">Diphasiastrum complanatum</name>
    <name type="common">Issler's clubmoss</name>
    <name type="synonym">Lycopodium complanatum</name>
    <dbReference type="NCBI Taxonomy" id="34168"/>
    <lineage>
        <taxon>Eukaryota</taxon>
        <taxon>Viridiplantae</taxon>
        <taxon>Streptophyta</taxon>
        <taxon>Embryophyta</taxon>
        <taxon>Tracheophyta</taxon>
        <taxon>Lycopodiopsida</taxon>
        <taxon>Lycopodiales</taxon>
        <taxon>Lycopodiaceae</taxon>
        <taxon>Lycopodioideae</taxon>
        <taxon>Diphasiastrum</taxon>
    </lineage>
</organism>
<keyword evidence="2" id="KW-1185">Reference proteome</keyword>
<dbReference type="Proteomes" id="UP001162992">
    <property type="component" value="Chromosome 7"/>
</dbReference>
<accession>A0ACC2D4D4</accession>
<evidence type="ECO:0000313" key="1">
    <source>
        <dbReference type="EMBL" id="KAJ7549082.1"/>
    </source>
</evidence>
<gene>
    <name evidence="1" type="ORF">O6H91_07G039600</name>
</gene>
<proteinExistence type="predicted"/>